<gene>
    <name evidence="2" type="ORF">CspeluHIS016_0210040</name>
</gene>
<name>A0AAD3TS51_9TREE</name>
<evidence type="ECO:0000313" key="2">
    <source>
        <dbReference type="EMBL" id="GMK55948.1"/>
    </source>
</evidence>
<reference evidence="2" key="2">
    <citation type="submission" date="2023-06" db="EMBL/GenBank/DDBJ databases">
        <authorList>
            <person name="Kobayashi Y."/>
            <person name="Kayamori A."/>
            <person name="Aoki K."/>
            <person name="Shiwa Y."/>
            <person name="Fujita N."/>
            <person name="Sugita T."/>
            <person name="Iwasaki W."/>
            <person name="Tanaka N."/>
            <person name="Takashima M."/>
        </authorList>
    </citation>
    <scope>NUCLEOTIDE SEQUENCE</scope>
    <source>
        <strain evidence="2">HIS016</strain>
    </source>
</reference>
<sequence>MIDSSAYPHILDDIVHYAGPETLLALRATSHALKERADVHLARHVVLRDDALSPFPGSPKPPSWWRRLWWRPSPVSWTLDPSLARTVDIVGPPTDVRLHTSGHLVPRTHIHTLRFVPSPSAEWPDEYAVAVAASLLEPAEAVVFCAPRNPWALHRAFDTTYNLEHCLQHLGGVAGPSLVIMPLPPRLVLNGAVGAGGRFLRLQLLHVLAIDDVVVILHPAQGRLDAFAVCAQDRYCTNCHVLGTVSKALREKRRRRVVLVGLESVEDSLWPVWLGPKQSPRLLREEAAGQEEPDQDMEDDEEERDAKAEPTPTGAHLASRLADLLAYAWEWPDDAIDDVLSRLQFYAIDEYRAMVGEERWRIEVEQ</sequence>
<proteinExistence type="predicted"/>
<comment type="caution">
    <text evidence="2">The sequence shown here is derived from an EMBL/GenBank/DDBJ whole genome shotgun (WGS) entry which is preliminary data.</text>
</comment>
<organism evidence="2 3">
    <name type="scientific">Cutaneotrichosporon spelunceum</name>
    <dbReference type="NCBI Taxonomy" id="1672016"/>
    <lineage>
        <taxon>Eukaryota</taxon>
        <taxon>Fungi</taxon>
        <taxon>Dikarya</taxon>
        <taxon>Basidiomycota</taxon>
        <taxon>Agaricomycotina</taxon>
        <taxon>Tremellomycetes</taxon>
        <taxon>Trichosporonales</taxon>
        <taxon>Trichosporonaceae</taxon>
        <taxon>Cutaneotrichosporon</taxon>
    </lineage>
</organism>
<accession>A0AAD3TS51</accession>
<reference evidence="2" key="1">
    <citation type="journal article" date="2023" name="BMC Genomics">
        <title>Chromosome-level genome assemblies of Cutaneotrichosporon spp. (Trichosporonales, Basidiomycota) reveal imbalanced evolution between nucleotide sequences and chromosome synteny.</title>
        <authorList>
            <person name="Kobayashi Y."/>
            <person name="Kayamori A."/>
            <person name="Aoki K."/>
            <person name="Shiwa Y."/>
            <person name="Matsutani M."/>
            <person name="Fujita N."/>
            <person name="Sugita T."/>
            <person name="Iwasaki W."/>
            <person name="Tanaka N."/>
            <person name="Takashima M."/>
        </authorList>
    </citation>
    <scope>NUCLEOTIDE SEQUENCE</scope>
    <source>
        <strain evidence="2">HIS016</strain>
    </source>
</reference>
<evidence type="ECO:0000256" key="1">
    <source>
        <dbReference type="SAM" id="MobiDB-lite"/>
    </source>
</evidence>
<feature type="compositionally biased region" description="Acidic residues" evidence="1">
    <location>
        <begin position="288"/>
        <end position="303"/>
    </location>
</feature>
<evidence type="ECO:0000313" key="3">
    <source>
        <dbReference type="Proteomes" id="UP001222932"/>
    </source>
</evidence>
<feature type="region of interest" description="Disordered" evidence="1">
    <location>
        <begin position="286"/>
        <end position="315"/>
    </location>
</feature>
<dbReference type="AlphaFoldDB" id="A0AAD3TS51"/>
<keyword evidence="3" id="KW-1185">Reference proteome</keyword>
<dbReference type="EMBL" id="BTCM01000002">
    <property type="protein sequence ID" value="GMK55948.1"/>
    <property type="molecule type" value="Genomic_DNA"/>
</dbReference>
<dbReference type="Proteomes" id="UP001222932">
    <property type="component" value="Unassembled WGS sequence"/>
</dbReference>
<protein>
    <submittedName>
        <fullName evidence="2">Uncharacterized protein</fullName>
    </submittedName>
</protein>